<reference evidence="1 2" key="1">
    <citation type="journal article" date="2013" name="Mar. Genomics">
        <title>Expression of sulfatases in Rhodopirellula baltica and the diversity of sulfatases in the genus Rhodopirellula.</title>
        <authorList>
            <person name="Wegner C.E."/>
            <person name="Richter-Heitmann T."/>
            <person name="Klindworth A."/>
            <person name="Klockow C."/>
            <person name="Richter M."/>
            <person name="Achstetter T."/>
            <person name="Glockner F.O."/>
            <person name="Harder J."/>
        </authorList>
    </citation>
    <scope>NUCLEOTIDE SEQUENCE [LARGE SCALE GENOMIC DNA]</scope>
    <source>
        <strain evidence="1 2">SM1</strain>
    </source>
</reference>
<keyword evidence="2" id="KW-1185">Reference proteome</keyword>
<dbReference type="AlphaFoldDB" id="M5RVQ5"/>
<protein>
    <submittedName>
        <fullName evidence="1">Uncharacterized protein</fullName>
    </submittedName>
</protein>
<dbReference type="Proteomes" id="UP000011991">
    <property type="component" value="Unassembled WGS sequence"/>
</dbReference>
<dbReference type="RefSeq" id="WP_008698471.1">
    <property type="nucleotide sequence ID" value="NZ_ANOG01000516.1"/>
</dbReference>
<comment type="caution">
    <text evidence="1">The sequence shown here is derived from an EMBL/GenBank/DDBJ whole genome shotgun (WGS) entry which is preliminary data.</text>
</comment>
<accession>M5RVQ5</accession>
<evidence type="ECO:0000313" key="2">
    <source>
        <dbReference type="Proteomes" id="UP000011991"/>
    </source>
</evidence>
<evidence type="ECO:0000313" key="1">
    <source>
        <dbReference type="EMBL" id="EMI19477.1"/>
    </source>
</evidence>
<organism evidence="1 2">
    <name type="scientific">Rhodopirellula maiorica SM1</name>
    <dbReference type="NCBI Taxonomy" id="1265738"/>
    <lineage>
        <taxon>Bacteria</taxon>
        <taxon>Pseudomonadati</taxon>
        <taxon>Planctomycetota</taxon>
        <taxon>Planctomycetia</taxon>
        <taxon>Pirellulales</taxon>
        <taxon>Pirellulaceae</taxon>
        <taxon>Novipirellula</taxon>
    </lineage>
</organism>
<dbReference type="PATRIC" id="fig|1265738.3.peg.3598"/>
<gene>
    <name evidence="1" type="ORF">RMSM_03593</name>
</gene>
<name>M5RVQ5_9BACT</name>
<proteinExistence type="predicted"/>
<dbReference type="EMBL" id="ANOG01000516">
    <property type="protein sequence ID" value="EMI19477.1"/>
    <property type="molecule type" value="Genomic_DNA"/>
</dbReference>
<sequence>MATSVIWVRHFGVIVVTAILVAGDMPLLSADDGQTRSWLTISQDLQERPNDEKLLREFLAATRSRKVQSEKSVDQMLQIGDRATHQYALHRLLTIKNEIETVELRLGIQKLNRKLDASDNLSPLERHQLIEDLETKKSELVNAFNRKNALDKQYMLLERVQRILPKLERKRQERLEQWNRNKRRPRLPIQKDVPLI</sequence>